<feature type="compositionally biased region" description="Low complexity" evidence="1">
    <location>
        <begin position="435"/>
        <end position="447"/>
    </location>
</feature>
<feature type="compositionally biased region" description="Basic and acidic residues" evidence="1">
    <location>
        <begin position="165"/>
        <end position="179"/>
    </location>
</feature>
<dbReference type="AlphaFoldDB" id="A0AAJ8B720"/>
<feature type="region of interest" description="Disordered" evidence="1">
    <location>
        <begin position="308"/>
        <end position="361"/>
    </location>
</feature>
<feature type="region of interest" description="Disordered" evidence="1">
    <location>
        <begin position="414"/>
        <end position="467"/>
    </location>
</feature>
<feature type="region of interest" description="Disordered" evidence="1">
    <location>
        <begin position="649"/>
        <end position="686"/>
    </location>
</feature>
<accession>A0AAJ8B720</accession>
<feature type="region of interest" description="Disordered" evidence="1">
    <location>
        <begin position="1"/>
        <end position="270"/>
    </location>
</feature>
<evidence type="ECO:0000256" key="1">
    <source>
        <dbReference type="SAM" id="MobiDB-lite"/>
    </source>
</evidence>
<feature type="compositionally biased region" description="Polar residues" evidence="1">
    <location>
        <begin position="1"/>
        <end position="19"/>
    </location>
</feature>
<reference evidence="3" key="1">
    <citation type="submission" date="2025-08" db="UniProtKB">
        <authorList>
            <consortium name="RefSeq"/>
        </authorList>
    </citation>
    <scope>IDENTIFICATION</scope>
    <source>
        <tissue evidence="3">Brain</tissue>
    </source>
</reference>
<sequence>MEQNLSDLLSDAFSETSVPSFPDGDLDFENLNFDEKLEEDETDISHENSPAKEDRALHQEATGETTVLSIMKTEDTHMAENAVEEQSDDDDDDDDDEEEEEEEEEEEDFQGVRVGLMSMDRTPEEDYASSDGDSEQEASGEDDEDEEVDMGEEPGESLMSLCCGGEEKSCYGGKEDRIFAEGQPLAPEAAENSQVRNKEQGESERDEEASYFGRVPERCGEMTIKGDGIEEDEEERGEEKQDSSSDSEREAVKVEQEENTPAQCLEQEVENPYKVGPATASLEFPEISAQNLQDLIAEVDGEEYEEKMKDFSGEEHQEAGESFADYPSDFSSCEYVEDGVKNRESNSKSNPALLHMSGSDSNAKQNVCLEGAMTDITWMGKEEYADEEEDGYLYSIDLEMDAEKFRSFNVAAGEEDGKKTEIVEDVSGYSAVTASDDQTSESESYSSSDDEVQHRRRDEDPSDCTCMQDLENNKKLEDTWLYSEGSAAFSRWSSSDSHPITSSIADTADFSVNWDFDVSKTASLLSEDLLTTEDTDKTETPLSDVSQRPAEDINSYSVVQREDGKTTSPSYQGSVDDSFFFNTGLEASEVTELGQLGDDEYEEEERNWEQEQERIKAFYKFYDDSKGEYEREERQIKVQFCADPVIHYESDSSDRDSLSSSTDREEDLSSADTSEELREPDDTLQMIPVCDPPNIQLQEERVPDNMTENVLENVTENMLENDLSNTKICTRKHKCLGMLKLILKMGVVTGTGLLMFWLATDQLEWLSQASFFWG</sequence>
<feature type="compositionally biased region" description="Basic and acidic residues" evidence="1">
    <location>
        <begin position="43"/>
        <end position="58"/>
    </location>
</feature>
<dbReference type="RefSeq" id="XP_050927144.1">
    <property type="nucleotide sequence ID" value="XM_051071187.1"/>
</dbReference>
<name>A0AAJ8B720_LATCA</name>
<feature type="compositionally biased region" description="Acidic residues" evidence="1">
    <location>
        <begin position="123"/>
        <end position="155"/>
    </location>
</feature>
<dbReference type="Proteomes" id="UP000694890">
    <property type="component" value="Linkage group LG6"/>
</dbReference>
<evidence type="ECO:0000313" key="3">
    <source>
        <dbReference type="RefSeq" id="XP_050927144.1"/>
    </source>
</evidence>
<gene>
    <name evidence="3" type="primary">si:dkey-183p4.10</name>
</gene>
<evidence type="ECO:0000313" key="2">
    <source>
        <dbReference type="Proteomes" id="UP000694890"/>
    </source>
</evidence>
<proteinExistence type="predicted"/>
<protein>
    <submittedName>
        <fullName evidence="3">Dentin sialophosphoprotein isoform X1</fullName>
    </submittedName>
</protein>
<feature type="compositionally biased region" description="Basic and acidic residues" evidence="1">
    <location>
        <begin position="308"/>
        <end position="319"/>
    </location>
</feature>
<feature type="compositionally biased region" description="Acidic residues" evidence="1">
    <location>
        <begin position="82"/>
        <end position="109"/>
    </location>
</feature>
<feature type="compositionally biased region" description="Basic and acidic residues" evidence="1">
    <location>
        <begin position="237"/>
        <end position="256"/>
    </location>
</feature>
<organism evidence="2 3">
    <name type="scientific">Lates calcarifer</name>
    <name type="common">Barramundi</name>
    <name type="synonym">Holocentrus calcarifer</name>
    <dbReference type="NCBI Taxonomy" id="8187"/>
    <lineage>
        <taxon>Eukaryota</taxon>
        <taxon>Metazoa</taxon>
        <taxon>Chordata</taxon>
        <taxon>Craniata</taxon>
        <taxon>Vertebrata</taxon>
        <taxon>Euteleostomi</taxon>
        <taxon>Actinopterygii</taxon>
        <taxon>Neopterygii</taxon>
        <taxon>Teleostei</taxon>
        <taxon>Neoteleostei</taxon>
        <taxon>Acanthomorphata</taxon>
        <taxon>Carangaria</taxon>
        <taxon>Carangaria incertae sedis</taxon>
        <taxon>Centropomidae</taxon>
        <taxon>Lates</taxon>
    </lineage>
</organism>
<feature type="region of interest" description="Disordered" evidence="1">
    <location>
        <begin position="532"/>
        <end position="573"/>
    </location>
</feature>
<dbReference type="GeneID" id="108876493"/>